<name>A0AAN4W145_9BACT</name>
<feature type="region of interest" description="Disordered" evidence="1">
    <location>
        <begin position="81"/>
        <end position="102"/>
    </location>
</feature>
<reference evidence="2 3" key="1">
    <citation type="submission" date="2021-12" db="EMBL/GenBank/DDBJ databases">
        <title>Genome sequencing of bacteria with rrn-lacking chromosome and rrn-plasmid.</title>
        <authorList>
            <person name="Anda M."/>
            <person name="Iwasaki W."/>
        </authorList>
    </citation>
    <scope>NUCLEOTIDE SEQUENCE [LARGE SCALE GENOMIC DNA]</scope>
    <source>
        <strain evidence="2 3">NBRC 15940</strain>
    </source>
</reference>
<evidence type="ECO:0000256" key="1">
    <source>
        <dbReference type="SAM" id="MobiDB-lite"/>
    </source>
</evidence>
<gene>
    <name evidence="2" type="ORF">PEDI_31320</name>
</gene>
<sequence>MINQIDPSKIQGPHVRTTRQAYPNLEDFKYILSVLKIDTKQEYQAFLADLDFDAFEEKFGFMLSKTPSNIYGPEKNYFKRKERAANRPNPSGGTGKKRGPVSRLMPYEEARNIIIDYQKRHGKFDTNSQFQFWLKNNRPKGFPSNVYQSYGPLFLAEGKKFNLWDFLAMPEDVVAPKRKTASKKSPKRPAATEEKETAVAKPQKTKTSATKKAASKPSTASKKTEEAANDYMSYRAAKAFITKWQKNNKKLTSKSFKEWLTTDQRPTGFPEDAIKYYSEERKAKKQKFLISEFLSFNVKKATKK</sequence>
<keyword evidence="3" id="KW-1185">Reference proteome</keyword>
<protein>
    <submittedName>
        <fullName evidence="2">Uncharacterized protein</fullName>
    </submittedName>
</protein>
<dbReference type="AlphaFoldDB" id="A0AAN4W145"/>
<evidence type="ECO:0000313" key="3">
    <source>
        <dbReference type="Proteomes" id="UP001310022"/>
    </source>
</evidence>
<feature type="compositionally biased region" description="Low complexity" evidence="1">
    <location>
        <begin position="199"/>
        <end position="221"/>
    </location>
</feature>
<dbReference type="EMBL" id="BQKE01000002">
    <property type="protein sequence ID" value="GJM62580.1"/>
    <property type="molecule type" value="Genomic_DNA"/>
</dbReference>
<proteinExistence type="predicted"/>
<feature type="region of interest" description="Disordered" evidence="1">
    <location>
        <begin position="177"/>
        <end position="227"/>
    </location>
</feature>
<dbReference type="RefSeq" id="WP_338237847.1">
    <property type="nucleotide sequence ID" value="NZ_BQKE01000002.1"/>
</dbReference>
<comment type="caution">
    <text evidence="2">The sequence shown here is derived from an EMBL/GenBank/DDBJ whole genome shotgun (WGS) entry which is preliminary data.</text>
</comment>
<accession>A0AAN4W145</accession>
<organism evidence="2 3">
    <name type="scientific">Persicobacter diffluens</name>
    <dbReference type="NCBI Taxonomy" id="981"/>
    <lineage>
        <taxon>Bacteria</taxon>
        <taxon>Pseudomonadati</taxon>
        <taxon>Bacteroidota</taxon>
        <taxon>Cytophagia</taxon>
        <taxon>Cytophagales</taxon>
        <taxon>Persicobacteraceae</taxon>
        <taxon>Persicobacter</taxon>
    </lineage>
</organism>
<feature type="compositionally biased region" description="Basic residues" evidence="1">
    <location>
        <begin position="177"/>
        <end position="187"/>
    </location>
</feature>
<dbReference type="Proteomes" id="UP001310022">
    <property type="component" value="Unassembled WGS sequence"/>
</dbReference>
<evidence type="ECO:0000313" key="2">
    <source>
        <dbReference type="EMBL" id="GJM62580.1"/>
    </source>
</evidence>